<reference evidence="1 2" key="1">
    <citation type="journal article" date="2011" name="J. Bacteriol.">
        <title>Complete genome sequence of Mycoplasma haemofelis, a hemotropic mycoplasma.</title>
        <authorList>
            <person name="Barker E.N."/>
            <person name="Helps C.R."/>
            <person name="Peters I.R."/>
            <person name="Darby A.C."/>
            <person name="Radford A.D."/>
            <person name="Tasker S."/>
        </authorList>
    </citation>
    <scope>NUCLEOTIDE SEQUENCE [LARGE SCALE GENOMIC DNA]</scope>
    <source>
        <strain evidence="1 2">Langford 1</strain>
    </source>
</reference>
<dbReference type="KEGG" id="mha:HF1_06460"/>
<protein>
    <submittedName>
        <fullName evidence="1">Uncharacterized protein</fullName>
    </submittedName>
</protein>
<evidence type="ECO:0000313" key="2">
    <source>
        <dbReference type="Proteomes" id="UP000008637"/>
    </source>
</evidence>
<dbReference type="EMBL" id="FR773153">
    <property type="protein sequence ID" value="CBY92654.1"/>
    <property type="molecule type" value="Genomic_DNA"/>
</dbReference>
<dbReference type="OrthoDB" id="9822788at2"/>
<dbReference type="HOGENOM" id="CLU_096783_0_0_14"/>
<accession>E8ZHN3</accession>
<sequence>MTIPKIILAFLGVAGASGLGVFIQSQISDSPKKATFRDKYRDAILDLEATSGSDFTKIESKWSSFKTSGTPKSDLLKESKTLSSSKENDSKVKYREGCKHIYDSEFSNSGNLWEDFKNYCSKTNADAFDGVSGTWVSENINGSVGTDWSARLKALKDSNGASLPEKLSTLKEKITSESYSTAQADDLKSWCELEKKSPFAGNQSHAYRHLESFCRKTS</sequence>
<organism evidence="1 2">
    <name type="scientific">Mycoplasma haemofelis (strain Langford 1)</name>
    <name type="common">Haemobartonella felis</name>
    <dbReference type="NCBI Taxonomy" id="941640"/>
    <lineage>
        <taxon>Bacteria</taxon>
        <taxon>Bacillati</taxon>
        <taxon>Mycoplasmatota</taxon>
        <taxon>Mollicutes</taxon>
        <taxon>Mycoplasmataceae</taxon>
        <taxon>Mycoplasma</taxon>
    </lineage>
</organism>
<dbReference type="AlphaFoldDB" id="E8ZHN3"/>
<proteinExistence type="predicted"/>
<evidence type="ECO:0000313" key="1">
    <source>
        <dbReference type="EMBL" id="CBY92654.1"/>
    </source>
</evidence>
<gene>
    <name evidence="1" type="ordered locus">HF1_06460</name>
</gene>
<name>E8ZHN3_MYCHL</name>
<keyword evidence="2" id="KW-1185">Reference proteome</keyword>
<dbReference type="Proteomes" id="UP000008637">
    <property type="component" value="Chromosome"/>
</dbReference>